<accession>A0A1G5S573</accession>
<dbReference type="EMBL" id="FMWL01000019">
    <property type="protein sequence ID" value="SCZ81514.1"/>
    <property type="molecule type" value="Genomic_DNA"/>
</dbReference>
<evidence type="ECO:0000256" key="1">
    <source>
        <dbReference type="ARBA" id="ARBA00004970"/>
    </source>
</evidence>
<gene>
    <name evidence="10" type="ORF">SAMN03080599_02832</name>
</gene>
<dbReference type="STRING" id="1120920.SAMN03080599_02832"/>
<dbReference type="GO" id="GO:0005737">
    <property type="term" value="C:cytoplasm"/>
    <property type="evidence" value="ECO:0007669"/>
    <property type="project" value="TreeGrafter"/>
</dbReference>
<dbReference type="PANTHER" id="PTHR21039:SF0">
    <property type="entry name" value="HISTIDINOL-PHOSPHATASE"/>
    <property type="match status" value="1"/>
</dbReference>
<evidence type="ECO:0000256" key="5">
    <source>
        <dbReference type="ARBA" id="ARBA00022801"/>
    </source>
</evidence>
<evidence type="ECO:0000256" key="2">
    <source>
        <dbReference type="ARBA" id="ARBA00009152"/>
    </source>
</evidence>
<dbReference type="SUPFAM" id="SSF89550">
    <property type="entry name" value="PHP domain-like"/>
    <property type="match status" value="1"/>
</dbReference>
<dbReference type="AlphaFoldDB" id="A0A1G5S573"/>
<dbReference type="GO" id="GO:0004401">
    <property type="term" value="F:histidinol-phosphatase activity"/>
    <property type="evidence" value="ECO:0007669"/>
    <property type="project" value="UniProtKB-UniRule"/>
</dbReference>
<reference evidence="10 11" key="1">
    <citation type="submission" date="2016-10" db="EMBL/GenBank/DDBJ databases">
        <authorList>
            <person name="de Groot N.N."/>
        </authorList>
    </citation>
    <scope>NUCLEOTIDE SEQUENCE [LARGE SCALE GENOMIC DNA]</scope>
    <source>
        <strain evidence="10 11">DSM 2784</strain>
    </source>
</reference>
<dbReference type="NCBIfam" id="TIGR01856">
    <property type="entry name" value="hisJ_fam"/>
    <property type="match status" value="1"/>
</dbReference>
<keyword evidence="11" id="KW-1185">Reference proteome</keyword>
<name>A0A1G5S573_9FIRM</name>
<dbReference type="Pfam" id="PF02811">
    <property type="entry name" value="PHP"/>
    <property type="match status" value="1"/>
</dbReference>
<evidence type="ECO:0000313" key="11">
    <source>
        <dbReference type="Proteomes" id="UP000199208"/>
    </source>
</evidence>
<dbReference type="GO" id="GO:0000105">
    <property type="term" value="P:L-histidine biosynthetic process"/>
    <property type="evidence" value="ECO:0007669"/>
    <property type="project" value="UniProtKB-UniRule"/>
</dbReference>
<organism evidence="10 11">
    <name type="scientific">Acidaminobacter hydrogenoformans DSM 2784</name>
    <dbReference type="NCBI Taxonomy" id="1120920"/>
    <lineage>
        <taxon>Bacteria</taxon>
        <taxon>Bacillati</taxon>
        <taxon>Bacillota</taxon>
        <taxon>Clostridia</taxon>
        <taxon>Peptostreptococcales</taxon>
        <taxon>Acidaminobacteraceae</taxon>
        <taxon>Acidaminobacter</taxon>
    </lineage>
</organism>
<dbReference type="InterPro" id="IPR004013">
    <property type="entry name" value="PHP_dom"/>
</dbReference>
<evidence type="ECO:0000256" key="7">
    <source>
        <dbReference type="ARBA" id="ARBA00049158"/>
    </source>
</evidence>
<keyword evidence="6 8" id="KW-0368">Histidine biosynthesis</keyword>
<comment type="similarity">
    <text evidence="2 8">Belongs to the PHP hydrolase family. HisK subfamily.</text>
</comment>
<dbReference type="RefSeq" id="WP_170829472.1">
    <property type="nucleotide sequence ID" value="NZ_FMWL01000019.1"/>
</dbReference>
<proteinExistence type="inferred from homology"/>
<evidence type="ECO:0000256" key="4">
    <source>
        <dbReference type="ARBA" id="ARBA00022605"/>
    </source>
</evidence>
<dbReference type="EC" id="3.1.3.15" evidence="3 8"/>
<protein>
    <recommendedName>
        <fullName evidence="3 8">Histidinol-phosphatase</fullName>
        <shortName evidence="8">HolPase</shortName>
        <ecNumber evidence="3 8">3.1.3.15</ecNumber>
    </recommendedName>
</protein>
<feature type="domain" description="Polymerase/histidinol phosphatase N-terminal" evidence="9">
    <location>
        <begin position="2"/>
        <end position="84"/>
    </location>
</feature>
<dbReference type="InterPro" id="IPR003141">
    <property type="entry name" value="Pol/His_phosphatase_N"/>
</dbReference>
<keyword evidence="5 8" id="KW-0378">Hydrolase</keyword>
<keyword evidence="4 8" id="KW-0028">Amino-acid biosynthesis</keyword>
<dbReference type="Proteomes" id="UP000199208">
    <property type="component" value="Unassembled WGS sequence"/>
</dbReference>
<dbReference type="PANTHER" id="PTHR21039">
    <property type="entry name" value="HISTIDINOL PHOSPHATASE-RELATED"/>
    <property type="match status" value="1"/>
</dbReference>
<comment type="pathway">
    <text evidence="1 8">Amino-acid biosynthesis; L-histidine biosynthesis; L-histidine from 5-phospho-alpha-D-ribose 1-diphosphate: step 8/9.</text>
</comment>
<dbReference type="InterPro" id="IPR010140">
    <property type="entry name" value="Histidinol_P_phosphatase_HisJ"/>
</dbReference>
<evidence type="ECO:0000256" key="8">
    <source>
        <dbReference type="RuleBase" id="RU366003"/>
    </source>
</evidence>
<evidence type="ECO:0000259" key="9">
    <source>
        <dbReference type="SMART" id="SM00481"/>
    </source>
</evidence>
<dbReference type="InterPro" id="IPR016195">
    <property type="entry name" value="Pol/histidinol_Pase-like"/>
</dbReference>
<comment type="catalytic activity">
    <reaction evidence="7 8">
        <text>L-histidinol phosphate + H2O = L-histidinol + phosphate</text>
        <dbReference type="Rhea" id="RHEA:14465"/>
        <dbReference type="ChEBI" id="CHEBI:15377"/>
        <dbReference type="ChEBI" id="CHEBI:43474"/>
        <dbReference type="ChEBI" id="CHEBI:57699"/>
        <dbReference type="ChEBI" id="CHEBI:57980"/>
        <dbReference type="EC" id="3.1.3.15"/>
    </reaction>
</comment>
<evidence type="ECO:0000256" key="3">
    <source>
        <dbReference type="ARBA" id="ARBA00013085"/>
    </source>
</evidence>
<sequence>MYDYHMHSYFSTDCAIPVKEMIEGAIAAGMKEIAITDHIDYEYNSTEIQFDFDVEMGLVEYEALAEQYADRIKVRKGLEIGIQPHVLGRCSILVNMHAFDFVIASVHNSGKQDLYNGDFYRDRTPEEALLFFYEELYEMLKDYKDYSVIGHFDIVKRYNDDVKALSFEKYKEVIEKPLKEVIKAGKGIEINLSGIRQGLGETLPSLDVLKLYKELGGEIVTLGSDSHVPETIGDQFRLGIQMLREAGFDKIYRFERMQPIPVPLEVLETFYARD</sequence>
<dbReference type="Gene3D" id="3.20.20.140">
    <property type="entry name" value="Metal-dependent hydrolases"/>
    <property type="match status" value="1"/>
</dbReference>
<dbReference type="UniPathway" id="UPA00031">
    <property type="reaction ID" value="UER00013"/>
</dbReference>
<dbReference type="SMART" id="SM00481">
    <property type="entry name" value="POLIIIAc"/>
    <property type="match status" value="1"/>
</dbReference>
<evidence type="ECO:0000313" key="10">
    <source>
        <dbReference type="EMBL" id="SCZ81514.1"/>
    </source>
</evidence>
<evidence type="ECO:0000256" key="6">
    <source>
        <dbReference type="ARBA" id="ARBA00023102"/>
    </source>
</evidence>